<evidence type="ECO:0000313" key="4">
    <source>
        <dbReference type="Proteomes" id="UP000271548"/>
    </source>
</evidence>
<dbReference type="InterPro" id="IPR020904">
    <property type="entry name" value="Sc_DH/Rdtase_CS"/>
</dbReference>
<keyword evidence="4" id="KW-1185">Reference proteome</keyword>
<dbReference type="EMBL" id="RAZS01000010">
    <property type="protein sequence ID" value="RKN15691.1"/>
    <property type="molecule type" value="Genomic_DNA"/>
</dbReference>
<organism evidence="3 4">
    <name type="scientific">Micromonospora musae</name>
    <dbReference type="NCBI Taxonomy" id="1894970"/>
    <lineage>
        <taxon>Bacteria</taxon>
        <taxon>Bacillati</taxon>
        <taxon>Actinomycetota</taxon>
        <taxon>Actinomycetes</taxon>
        <taxon>Micromonosporales</taxon>
        <taxon>Micromonosporaceae</taxon>
        <taxon>Micromonospora</taxon>
    </lineage>
</organism>
<comment type="caution">
    <text evidence="3">The sequence shown here is derived from an EMBL/GenBank/DDBJ whole genome shotgun (WGS) entry which is preliminary data.</text>
</comment>
<evidence type="ECO:0000259" key="2">
    <source>
        <dbReference type="SMART" id="SM00822"/>
    </source>
</evidence>
<dbReference type="InterPro" id="IPR036291">
    <property type="entry name" value="NAD(P)-bd_dom_sf"/>
</dbReference>
<dbReference type="SMART" id="SM00822">
    <property type="entry name" value="PKS_KR"/>
    <property type="match status" value="1"/>
</dbReference>
<name>A0ABX9QYH7_9ACTN</name>
<dbReference type="PANTHER" id="PTHR43975:SF2">
    <property type="entry name" value="EG:BACR7A4.14 PROTEIN-RELATED"/>
    <property type="match status" value="1"/>
</dbReference>
<gene>
    <name evidence="3" type="ORF">D7147_24780</name>
</gene>
<accession>A0ABX9QYH7</accession>
<evidence type="ECO:0000256" key="1">
    <source>
        <dbReference type="ARBA" id="ARBA00006484"/>
    </source>
</evidence>
<dbReference type="PANTHER" id="PTHR43975">
    <property type="entry name" value="ZGC:101858"/>
    <property type="match status" value="1"/>
</dbReference>
<dbReference type="InterPro" id="IPR002347">
    <property type="entry name" value="SDR_fam"/>
</dbReference>
<dbReference type="RefSeq" id="WP_120681996.1">
    <property type="nucleotide sequence ID" value="NZ_RAZS01000010.1"/>
</dbReference>
<feature type="domain" description="Ketoreductase" evidence="2">
    <location>
        <begin position="10"/>
        <end position="189"/>
    </location>
</feature>
<dbReference type="SUPFAM" id="SSF51735">
    <property type="entry name" value="NAD(P)-binding Rossmann-fold domains"/>
    <property type="match status" value="1"/>
</dbReference>
<protein>
    <submittedName>
        <fullName evidence="3">SDR family oxidoreductase</fullName>
    </submittedName>
</protein>
<dbReference type="CDD" id="cd05233">
    <property type="entry name" value="SDR_c"/>
    <property type="match status" value="1"/>
</dbReference>
<sequence length="252" mass="26199">MRVSPEWDGRVVVVTGGSTGIGRATAHLFAARGAQVVVTGRRPDRLAEATEGQPRLTSMVSDARDPEDAERTVAAITSRFGRLDVLVNNAGMFAALPLAEADATTVADLFAVNVIGPTVLTRSALPHLRESRGSVVNISSAFGTLPAPGFAHYGASKTAIDALTRSWALELATDGIRVNAVAPGPVYSDALAAAGLPATLIEQIHRDEAARVPLGRRGQPAEIADWVVALADPRAAWVTGQVIAIDGGLTLT</sequence>
<dbReference type="Proteomes" id="UP000271548">
    <property type="component" value="Unassembled WGS sequence"/>
</dbReference>
<dbReference type="Gene3D" id="3.40.50.720">
    <property type="entry name" value="NAD(P)-binding Rossmann-like Domain"/>
    <property type="match status" value="1"/>
</dbReference>
<dbReference type="Pfam" id="PF13561">
    <property type="entry name" value="adh_short_C2"/>
    <property type="match status" value="1"/>
</dbReference>
<comment type="similarity">
    <text evidence="1">Belongs to the short-chain dehydrogenases/reductases (SDR) family.</text>
</comment>
<proteinExistence type="inferred from homology"/>
<dbReference type="InterPro" id="IPR057326">
    <property type="entry name" value="KR_dom"/>
</dbReference>
<reference evidence="3 4" key="1">
    <citation type="submission" date="2018-09" db="EMBL/GenBank/DDBJ databases">
        <title>Micromonospora sp. nov. MS1-9, isolated from a root of Musa sp.</title>
        <authorList>
            <person name="Kuncharoen N."/>
            <person name="Kudo T."/>
            <person name="Ohkuma M."/>
            <person name="Yuki M."/>
            <person name="Tanasupawat S."/>
        </authorList>
    </citation>
    <scope>NUCLEOTIDE SEQUENCE [LARGE SCALE GENOMIC DNA]</scope>
    <source>
        <strain evidence="3 4">NGC1-4</strain>
    </source>
</reference>
<dbReference type="PRINTS" id="PR00081">
    <property type="entry name" value="GDHRDH"/>
</dbReference>
<dbReference type="PROSITE" id="PS00061">
    <property type="entry name" value="ADH_SHORT"/>
    <property type="match status" value="1"/>
</dbReference>
<evidence type="ECO:0000313" key="3">
    <source>
        <dbReference type="EMBL" id="RKN15691.1"/>
    </source>
</evidence>
<dbReference type="PRINTS" id="PR00080">
    <property type="entry name" value="SDRFAMILY"/>
</dbReference>